<keyword evidence="3 5" id="KW-1133">Transmembrane helix</keyword>
<accession>A0AAE8SQY6</accession>
<dbReference type="InterPro" id="IPR056552">
    <property type="entry name" value="Ribonucl_Kappa"/>
</dbReference>
<dbReference type="EMBL" id="ONZQ02000001">
    <property type="protein sequence ID" value="SPN96993.1"/>
    <property type="molecule type" value="Genomic_DNA"/>
</dbReference>
<dbReference type="AlphaFoldDB" id="A0AAE8SQY6"/>
<organism evidence="6 7">
    <name type="scientific">Cephalotrichum gorgonifer</name>
    <dbReference type="NCBI Taxonomy" id="2041049"/>
    <lineage>
        <taxon>Eukaryota</taxon>
        <taxon>Fungi</taxon>
        <taxon>Dikarya</taxon>
        <taxon>Ascomycota</taxon>
        <taxon>Pezizomycotina</taxon>
        <taxon>Sordariomycetes</taxon>
        <taxon>Hypocreomycetidae</taxon>
        <taxon>Microascales</taxon>
        <taxon>Microascaceae</taxon>
        <taxon>Cephalotrichum</taxon>
    </lineage>
</organism>
<evidence type="ECO:0000256" key="3">
    <source>
        <dbReference type="ARBA" id="ARBA00022989"/>
    </source>
</evidence>
<evidence type="ECO:0000313" key="6">
    <source>
        <dbReference type="EMBL" id="SPN96993.1"/>
    </source>
</evidence>
<sequence length="139" mass="14401">MVILGVIASLFNSRHESFTGGINDPAPEAIPGIVSNIIAAVAVYGFFTVFCAAQVVLAKRDSRHALFAPRAPSRYRPATAFIINIATDPIITTATATPTTTPIANPRTAPASGNTYALVTVIAAAGSLRLFWSSLTGAG</sequence>
<name>A0AAE8SQY6_9PEZI</name>
<comment type="caution">
    <text evidence="6">The sequence shown here is derived from an EMBL/GenBank/DDBJ whole genome shotgun (WGS) entry which is preliminary data.</text>
</comment>
<keyword evidence="7" id="KW-1185">Reference proteome</keyword>
<feature type="transmembrane region" description="Helical" evidence="5">
    <location>
        <begin position="116"/>
        <end position="132"/>
    </location>
</feature>
<feature type="transmembrane region" description="Helical" evidence="5">
    <location>
        <begin position="33"/>
        <end position="57"/>
    </location>
</feature>
<comment type="subcellular location">
    <subcellularLocation>
        <location evidence="1">Membrane</location>
    </subcellularLocation>
</comment>
<dbReference type="Proteomes" id="UP001187682">
    <property type="component" value="Unassembled WGS sequence"/>
</dbReference>
<evidence type="ECO:0000256" key="5">
    <source>
        <dbReference type="SAM" id="Phobius"/>
    </source>
</evidence>
<evidence type="ECO:0000313" key="7">
    <source>
        <dbReference type="Proteomes" id="UP001187682"/>
    </source>
</evidence>
<dbReference type="GO" id="GO:0016020">
    <property type="term" value="C:membrane"/>
    <property type="evidence" value="ECO:0007669"/>
    <property type="project" value="UniProtKB-SubCell"/>
</dbReference>
<protein>
    <submittedName>
        <fullName evidence="6">Uncharacterized protein</fullName>
    </submittedName>
</protein>
<keyword evidence="2 5" id="KW-0812">Transmembrane</keyword>
<evidence type="ECO:0000256" key="4">
    <source>
        <dbReference type="ARBA" id="ARBA00023136"/>
    </source>
</evidence>
<proteinExistence type="predicted"/>
<evidence type="ECO:0000256" key="2">
    <source>
        <dbReference type="ARBA" id="ARBA00022692"/>
    </source>
</evidence>
<feature type="transmembrane region" description="Helical" evidence="5">
    <location>
        <begin position="78"/>
        <end position="96"/>
    </location>
</feature>
<dbReference type="Pfam" id="PF23489">
    <property type="entry name" value="V-ATPase_su_f"/>
    <property type="match status" value="1"/>
</dbReference>
<keyword evidence="4 5" id="KW-0472">Membrane</keyword>
<reference evidence="6" key="1">
    <citation type="submission" date="2018-03" db="EMBL/GenBank/DDBJ databases">
        <authorList>
            <person name="Guldener U."/>
        </authorList>
    </citation>
    <scope>NUCLEOTIDE SEQUENCE</scope>
</reference>
<evidence type="ECO:0000256" key="1">
    <source>
        <dbReference type="ARBA" id="ARBA00004370"/>
    </source>
</evidence>
<gene>
    <name evidence="6" type="ORF">DNG_00513</name>
</gene>